<feature type="compositionally biased region" description="Basic and acidic residues" evidence="1">
    <location>
        <begin position="84"/>
        <end position="93"/>
    </location>
</feature>
<feature type="compositionally biased region" description="Polar residues" evidence="1">
    <location>
        <begin position="285"/>
        <end position="296"/>
    </location>
</feature>
<gene>
    <name evidence="2" type="ORF">KVT40_000689</name>
</gene>
<dbReference type="EMBL" id="JAESVG020000001">
    <property type="protein sequence ID" value="KAG8631549.1"/>
    <property type="molecule type" value="Genomic_DNA"/>
</dbReference>
<feature type="compositionally biased region" description="Basic and acidic residues" evidence="1">
    <location>
        <begin position="469"/>
        <end position="487"/>
    </location>
</feature>
<protein>
    <submittedName>
        <fullName evidence="2">Uncharacterized protein</fullName>
    </submittedName>
</protein>
<feature type="compositionally biased region" description="Low complexity" evidence="1">
    <location>
        <begin position="123"/>
        <end position="132"/>
    </location>
</feature>
<feature type="compositionally biased region" description="Basic and acidic residues" evidence="1">
    <location>
        <begin position="408"/>
        <end position="423"/>
    </location>
</feature>
<feature type="region of interest" description="Disordered" evidence="1">
    <location>
        <begin position="408"/>
        <end position="538"/>
    </location>
</feature>
<dbReference type="Proteomes" id="UP000809789">
    <property type="component" value="Unassembled WGS sequence"/>
</dbReference>
<feature type="compositionally biased region" description="Polar residues" evidence="1">
    <location>
        <begin position="105"/>
        <end position="122"/>
    </location>
</feature>
<feature type="compositionally biased region" description="Low complexity" evidence="1">
    <location>
        <begin position="498"/>
        <end position="509"/>
    </location>
</feature>
<evidence type="ECO:0000313" key="3">
    <source>
        <dbReference type="Proteomes" id="UP000809789"/>
    </source>
</evidence>
<dbReference type="AlphaFoldDB" id="A0A8K0L873"/>
<proteinExistence type="predicted"/>
<feature type="compositionally biased region" description="Low complexity" evidence="1">
    <location>
        <begin position="71"/>
        <end position="83"/>
    </location>
</feature>
<feature type="compositionally biased region" description="Low complexity" evidence="1">
    <location>
        <begin position="50"/>
        <end position="63"/>
    </location>
</feature>
<keyword evidence="3" id="KW-1185">Reference proteome</keyword>
<organism evidence="2 3">
    <name type="scientific">Elsinoe batatas</name>
    <dbReference type="NCBI Taxonomy" id="2601811"/>
    <lineage>
        <taxon>Eukaryota</taxon>
        <taxon>Fungi</taxon>
        <taxon>Dikarya</taxon>
        <taxon>Ascomycota</taxon>
        <taxon>Pezizomycotina</taxon>
        <taxon>Dothideomycetes</taxon>
        <taxon>Dothideomycetidae</taxon>
        <taxon>Myriangiales</taxon>
        <taxon>Elsinoaceae</taxon>
        <taxon>Elsinoe</taxon>
    </lineage>
</organism>
<feature type="compositionally biased region" description="Polar residues" evidence="1">
    <location>
        <begin position="341"/>
        <end position="358"/>
    </location>
</feature>
<sequence>MCVIRTTYTVYENGLRIPQQARHPCQEVTCGRRCRGLRYTATEEHVQTQRPSTMPSSSTSGSRRGSRSEAGRSSTGSTSSRRSSWLDRFREPSHVVVTHRHRRTPSNVVHQVERPTSSQGSHAESSTTSEAAPTYRTVNMRPSGATPPTSPRRPEPPRSDATAPTIISSPSRLHQAATTSSTSSRRYAHLEPRSAGSGRTRTNLNAEDQSPPRRSGGSSRTITHDPDPRSRDSTSSRHSTTSRTSTRPLPPSHSSHPRTSTSSPSPFSTHRSSPQPPRTPPPSSNIIHDSQPTMRTATRHSLPPNTVVAPATSTSRHSRIVSTPGLSSLEPSRRPQRDSGYLSSPQYTPSGSDASHPASTYYTIAPAANVPTSHSRHTSHTSTSSAPFGDWGTFNTPDLPLRRLDTEFRRGSDSGFGSERRPSDSPVVPISGSATLGQEGTRHRQPYAETVVDSEAGGSGSRSHHSHSHDHNHNRDRPTVETSDRSPGRGTAAATHGSSTRPPRAASISRSRRDEPWLDDRRAPRGGQRDVVEGERDEWEDRRLSRGEEARAYMERTGRNGVSDAMRGAWDDAFRGIGRGSRRSGGR</sequence>
<accession>A0A8K0L873</accession>
<comment type="caution">
    <text evidence="2">The sequence shown here is derived from an EMBL/GenBank/DDBJ whole genome shotgun (WGS) entry which is preliminary data.</text>
</comment>
<feature type="region of interest" description="Disordered" evidence="1">
    <location>
        <begin position="371"/>
        <end position="391"/>
    </location>
</feature>
<dbReference type="OrthoDB" id="10664940at2759"/>
<feature type="compositionally biased region" description="Pro residues" evidence="1">
    <location>
        <begin position="274"/>
        <end position="283"/>
    </location>
</feature>
<feature type="compositionally biased region" description="Low complexity" evidence="1">
    <location>
        <begin position="236"/>
        <end position="273"/>
    </location>
</feature>
<feature type="compositionally biased region" description="Polar residues" evidence="1">
    <location>
        <begin position="197"/>
        <end position="208"/>
    </location>
</feature>
<feature type="region of interest" description="Disordered" evidence="1">
    <location>
        <begin position="41"/>
        <end position="358"/>
    </location>
</feature>
<evidence type="ECO:0000256" key="1">
    <source>
        <dbReference type="SAM" id="MobiDB-lite"/>
    </source>
</evidence>
<feature type="compositionally biased region" description="Basic and acidic residues" evidence="1">
    <location>
        <begin position="222"/>
        <end position="235"/>
    </location>
</feature>
<feature type="compositionally biased region" description="Polar residues" evidence="1">
    <location>
        <begin position="311"/>
        <end position="330"/>
    </location>
</feature>
<feature type="compositionally biased region" description="Basic and acidic residues" evidence="1">
    <location>
        <begin position="511"/>
        <end position="538"/>
    </location>
</feature>
<name>A0A8K0L873_9PEZI</name>
<evidence type="ECO:0000313" key="2">
    <source>
        <dbReference type="EMBL" id="KAG8631549.1"/>
    </source>
</evidence>
<reference evidence="2" key="1">
    <citation type="submission" date="2021-07" db="EMBL/GenBank/DDBJ databases">
        <title>Elsinoe batatas strain:CRI-CJ2 Genome sequencing and assembly.</title>
        <authorList>
            <person name="Huang L."/>
        </authorList>
    </citation>
    <scope>NUCLEOTIDE SEQUENCE</scope>
    <source>
        <strain evidence="2">CRI-CJ2</strain>
    </source>
</reference>